<dbReference type="GO" id="GO:0015606">
    <property type="term" value="F:spermidine transmembrane transporter activity"/>
    <property type="evidence" value="ECO:0007669"/>
    <property type="project" value="TreeGrafter"/>
</dbReference>
<dbReference type="GO" id="GO:0005886">
    <property type="term" value="C:plasma membrane"/>
    <property type="evidence" value="ECO:0007669"/>
    <property type="project" value="TreeGrafter"/>
</dbReference>
<evidence type="ECO:0000256" key="1">
    <source>
        <dbReference type="ARBA" id="ARBA00004141"/>
    </source>
</evidence>
<dbReference type="PROSITE" id="PS50850">
    <property type="entry name" value="MFS"/>
    <property type="match status" value="1"/>
</dbReference>
<dbReference type="InterPro" id="IPR020846">
    <property type="entry name" value="MFS_dom"/>
</dbReference>
<comment type="caution">
    <text evidence="7">The sequence shown here is derived from an EMBL/GenBank/DDBJ whole genome shotgun (WGS) entry which is preliminary data.</text>
</comment>
<keyword evidence="4 5" id="KW-0472">Membrane</keyword>
<dbReference type="STRING" id="1664694.A0A0N1H510"/>
<dbReference type="InterPro" id="IPR011701">
    <property type="entry name" value="MFS"/>
</dbReference>
<dbReference type="RefSeq" id="XP_018000598.1">
    <property type="nucleotide sequence ID" value="XM_018139695.1"/>
</dbReference>
<dbReference type="InterPro" id="IPR005829">
    <property type="entry name" value="Sugar_transporter_CS"/>
</dbReference>
<dbReference type="GeneID" id="28731574"/>
<evidence type="ECO:0000313" key="7">
    <source>
        <dbReference type="EMBL" id="KPI40635.1"/>
    </source>
</evidence>
<evidence type="ECO:0000313" key="8">
    <source>
        <dbReference type="Proteomes" id="UP000038010"/>
    </source>
</evidence>
<feature type="transmembrane region" description="Helical" evidence="5">
    <location>
        <begin position="177"/>
        <end position="198"/>
    </location>
</feature>
<evidence type="ECO:0000256" key="2">
    <source>
        <dbReference type="ARBA" id="ARBA00022692"/>
    </source>
</evidence>
<dbReference type="AlphaFoldDB" id="A0A0N1H510"/>
<evidence type="ECO:0000256" key="4">
    <source>
        <dbReference type="ARBA" id="ARBA00023136"/>
    </source>
</evidence>
<dbReference type="Pfam" id="PF07690">
    <property type="entry name" value="MFS_1"/>
    <property type="match status" value="1"/>
</dbReference>
<feature type="transmembrane region" description="Helical" evidence="5">
    <location>
        <begin position="148"/>
        <end position="165"/>
    </location>
</feature>
<gene>
    <name evidence="7" type="ORF">AB675_10894</name>
</gene>
<dbReference type="GO" id="GO:0140115">
    <property type="term" value="P:export across plasma membrane"/>
    <property type="evidence" value="ECO:0007669"/>
    <property type="project" value="UniProtKB-ARBA"/>
</dbReference>
<comment type="subcellular location">
    <subcellularLocation>
        <location evidence="1">Membrane</location>
        <topology evidence="1">Multi-pass membrane protein</topology>
    </subcellularLocation>
</comment>
<evidence type="ECO:0000256" key="5">
    <source>
        <dbReference type="SAM" id="Phobius"/>
    </source>
</evidence>
<feature type="transmembrane region" description="Helical" evidence="5">
    <location>
        <begin position="113"/>
        <end position="136"/>
    </location>
</feature>
<dbReference type="Gene3D" id="1.20.1250.20">
    <property type="entry name" value="MFS general substrate transporter like domains"/>
    <property type="match status" value="1"/>
</dbReference>
<dbReference type="PANTHER" id="PTHR23502">
    <property type="entry name" value="MAJOR FACILITATOR SUPERFAMILY"/>
    <property type="match status" value="1"/>
</dbReference>
<dbReference type="Proteomes" id="UP000038010">
    <property type="component" value="Unassembled WGS sequence"/>
</dbReference>
<dbReference type="GO" id="GO:0000297">
    <property type="term" value="F:spermine transmembrane transporter activity"/>
    <property type="evidence" value="ECO:0007669"/>
    <property type="project" value="TreeGrafter"/>
</dbReference>
<keyword evidence="2 5" id="KW-0812">Transmembrane</keyword>
<dbReference type="SUPFAM" id="SSF103473">
    <property type="entry name" value="MFS general substrate transporter"/>
    <property type="match status" value="1"/>
</dbReference>
<dbReference type="InterPro" id="IPR036259">
    <property type="entry name" value="MFS_trans_sf"/>
</dbReference>
<feature type="transmembrane region" description="Helical" evidence="5">
    <location>
        <begin position="363"/>
        <end position="385"/>
    </location>
</feature>
<dbReference type="GO" id="GO:0042908">
    <property type="term" value="P:xenobiotic transport"/>
    <property type="evidence" value="ECO:0007669"/>
    <property type="project" value="UniProtKB-ARBA"/>
</dbReference>
<sequence>MAGNDVLTGSAPAILKPYTINHQLRPGSALIVSAKEYVFPQSKLEQPCDVIREPVTPDDLVWDDEVDPDNPRNWPQWQRIYCTAIPALQLLIITMALSSYVPATPGIQEHFGTTYQVTTLGVSLYLLGLGIGPLPIAPLSEMFGRRPFYCYGIPLLLLFTIGSASAKNIGVLLVCRILGALLGSGALSVIGGTVLDIWDIKKGGESTTHVSLHSSSISLVELGALAACIATLTPLTGPVIGPVAATYIISDRHNDWRYGLWVNVFVGTPIFILTFLLRETYGPQILMKRAKRRGIALQDTRPRKEAAMHILHIAFTRPVHMLLTEPLVLLPAFYGGFTYLLLISFLGSYPYVFEAIFHFQPKAVSLAFLGILVGLLLGIIGYIACAITVKKRALAGDPTAEVPEAQLRPALIGSVLLPTSLFW</sequence>
<keyword evidence="3 5" id="KW-1133">Transmembrane helix</keyword>
<dbReference type="VEuPathDB" id="FungiDB:AB675_10894"/>
<feature type="transmembrane region" description="Helical" evidence="5">
    <location>
        <begin position="80"/>
        <end position="101"/>
    </location>
</feature>
<name>A0A0N1H510_9EURO</name>
<evidence type="ECO:0000256" key="3">
    <source>
        <dbReference type="ARBA" id="ARBA00022989"/>
    </source>
</evidence>
<feature type="transmembrane region" description="Helical" evidence="5">
    <location>
        <begin position="219"/>
        <end position="240"/>
    </location>
</feature>
<organism evidence="7 8">
    <name type="scientific">Cyphellophora attinorum</name>
    <dbReference type="NCBI Taxonomy" id="1664694"/>
    <lineage>
        <taxon>Eukaryota</taxon>
        <taxon>Fungi</taxon>
        <taxon>Dikarya</taxon>
        <taxon>Ascomycota</taxon>
        <taxon>Pezizomycotina</taxon>
        <taxon>Eurotiomycetes</taxon>
        <taxon>Chaetothyriomycetidae</taxon>
        <taxon>Chaetothyriales</taxon>
        <taxon>Cyphellophoraceae</taxon>
        <taxon>Cyphellophora</taxon>
    </lineage>
</organism>
<evidence type="ECO:0000259" key="6">
    <source>
        <dbReference type="PROSITE" id="PS50850"/>
    </source>
</evidence>
<dbReference type="EMBL" id="LFJN01000011">
    <property type="protein sequence ID" value="KPI40635.1"/>
    <property type="molecule type" value="Genomic_DNA"/>
</dbReference>
<feature type="transmembrane region" description="Helical" evidence="5">
    <location>
        <begin position="327"/>
        <end position="351"/>
    </location>
</feature>
<dbReference type="PROSITE" id="PS00216">
    <property type="entry name" value="SUGAR_TRANSPORT_1"/>
    <property type="match status" value="1"/>
</dbReference>
<proteinExistence type="predicted"/>
<dbReference type="PANTHER" id="PTHR23502:SF182">
    <property type="entry name" value="POLYAMINE TRANSPORTER, PUTATIVE-RELATED"/>
    <property type="match status" value="1"/>
</dbReference>
<dbReference type="OrthoDB" id="5376138at2759"/>
<accession>A0A0N1H510</accession>
<reference evidence="7 8" key="1">
    <citation type="submission" date="2015-06" db="EMBL/GenBank/DDBJ databases">
        <title>Draft genome of the ant-associated black yeast Phialophora attae CBS 131958.</title>
        <authorList>
            <person name="Moreno L.F."/>
            <person name="Stielow B.J."/>
            <person name="de Hoog S."/>
            <person name="Vicente V.A."/>
            <person name="Weiss V.A."/>
            <person name="de Vries M."/>
            <person name="Cruz L.M."/>
            <person name="Souza E.M."/>
        </authorList>
    </citation>
    <scope>NUCLEOTIDE SEQUENCE [LARGE SCALE GENOMIC DNA]</scope>
    <source>
        <strain evidence="7 8">CBS 131958</strain>
    </source>
</reference>
<feature type="domain" description="Major facilitator superfamily (MFS) profile" evidence="6">
    <location>
        <begin position="82"/>
        <end position="423"/>
    </location>
</feature>
<protein>
    <submittedName>
        <fullName evidence="7">Polyamine transporter 4</fullName>
    </submittedName>
</protein>
<feature type="transmembrane region" description="Helical" evidence="5">
    <location>
        <begin position="260"/>
        <end position="281"/>
    </location>
</feature>
<keyword evidence="8" id="KW-1185">Reference proteome</keyword>